<name>A0A1J1IMW3_9DIPT</name>
<gene>
    <name evidence="1" type="ORF">CLUMA_CG013696</name>
</gene>
<dbReference type="Proteomes" id="UP000183832">
    <property type="component" value="Unassembled WGS sequence"/>
</dbReference>
<dbReference type="EMBL" id="CVRI01000054">
    <property type="protein sequence ID" value="CRL00430.1"/>
    <property type="molecule type" value="Genomic_DNA"/>
</dbReference>
<sequence length="126" mass="14607">MCSRLVHEKEIKIVLLSVAGFCMRQQHMLGFEGSLKDMRKFLHLPLIPKDKKESNFDTNLRLSRTNETTNVANIPSTKPWIINESFLCSQISAVFQQHFREKSCKSYNCEKAWKYLSGADIFHIIA</sequence>
<reference evidence="1 2" key="1">
    <citation type="submission" date="2015-04" db="EMBL/GenBank/DDBJ databases">
        <authorList>
            <person name="Syromyatnikov M.Y."/>
            <person name="Popov V.N."/>
        </authorList>
    </citation>
    <scope>NUCLEOTIDE SEQUENCE [LARGE SCALE GENOMIC DNA]</scope>
</reference>
<organism evidence="1 2">
    <name type="scientific">Clunio marinus</name>
    <dbReference type="NCBI Taxonomy" id="568069"/>
    <lineage>
        <taxon>Eukaryota</taxon>
        <taxon>Metazoa</taxon>
        <taxon>Ecdysozoa</taxon>
        <taxon>Arthropoda</taxon>
        <taxon>Hexapoda</taxon>
        <taxon>Insecta</taxon>
        <taxon>Pterygota</taxon>
        <taxon>Neoptera</taxon>
        <taxon>Endopterygota</taxon>
        <taxon>Diptera</taxon>
        <taxon>Nematocera</taxon>
        <taxon>Chironomoidea</taxon>
        <taxon>Chironomidae</taxon>
        <taxon>Clunio</taxon>
    </lineage>
</organism>
<keyword evidence="2" id="KW-1185">Reference proteome</keyword>
<proteinExistence type="predicted"/>
<evidence type="ECO:0000313" key="2">
    <source>
        <dbReference type="Proteomes" id="UP000183832"/>
    </source>
</evidence>
<accession>A0A1J1IMW3</accession>
<protein>
    <submittedName>
        <fullName evidence="1">CLUMA_CG013696, isoform A</fullName>
    </submittedName>
</protein>
<evidence type="ECO:0000313" key="1">
    <source>
        <dbReference type="EMBL" id="CRL00430.1"/>
    </source>
</evidence>
<dbReference type="AlphaFoldDB" id="A0A1J1IMW3"/>